<organism evidence="2 3">
    <name type="scientific">Cryptosporidium parvum</name>
    <dbReference type="NCBI Taxonomy" id="5807"/>
    <lineage>
        <taxon>Eukaryota</taxon>
        <taxon>Sar</taxon>
        <taxon>Alveolata</taxon>
        <taxon>Apicomplexa</taxon>
        <taxon>Conoidasida</taxon>
        <taxon>Coccidia</taxon>
        <taxon>Eucoccidiorida</taxon>
        <taxon>Eimeriorina</taxon>
        <taxon>Cryptosporidiidae</taxon>
        <taxon>Cryptosporidium</taxon>
    </lineage>
</organism>
<dbReference type="OMA" id="TENIWIC"/>
<evidence type="ECO:0000313" key="2">
    <source>
        <dbReference type="EMBL" id="QOY40747.1"/>
    </source>
</evidence>
<reference evidence="2 3" key="1">
    <citation type="submission" date="2019-09" db="EMBL/GenBank/DDBJ databases">
        <title>Consistent, comparative and evidence-based genome assembly and annotation for Cryptosporidium parvum, C. hominis and C. tyzzeri.</title>
        <authorList>
            <person name="Baptista R.P."/>
            <person name="Li Y."/>
            <person name="Sateriale A."/>
            <person name="Ansell B."/>
            <person name="Jex A."/>
            <person name="Sanders M."/>
            <person name="Brooks K."/>
            <person name="Tracey A."/>
            <person name="Berriman M."/>
            <person name="Striepen B."/>
            <person name="Cotton J.A."/>
            <person name="Kissinger J.C."/>
        </authorList>
    </citation>
    <scope>NUCLEOTIDE SEQUENCE [LARGE SCALE GENOMIC DNA]</scope>
    <source>
        <strain evidence="2 3">IOWA-ATCC</strain>
    </source>
</reference>
<name>A0A7S7LEL6_CRYPV</name>
<proteinExistence type="predicted"/>
<evidence type="ECO:0000313" key="3">
    <source>
        <dbReference type="Proteomes" id="UP000593906"/>
    </source>
</evidence>
<sequence length="610" mass="67166">MENHATYEYHHYGHLEGSGPYPGVGSISQPQGFGSNHKITPPRGGTSVCFGFGGFLVLCYANNSSQILSISRTLRERVSTPDLKASIRHEAKTSVGRNQLSQEDKSRINAFLSSEKAKMSSLQGSRDYLGGFRRSCLFELLSLSVGRGYIVSNPSDYDTLFAGIKSFPELGVWRCCCEANGKPIEFVSSRSLLGLFCGTFGVSRTLEMHRQGRVEPNNSLKLEISWSDRFALSGFCGERELSCCYLDYLKSCKEESQTSSIRSGLECKCFEGILEALYLSIAQKAEHFEVSDKVLELWPHYVYSLVSSLGASHAGSRNLLASISNGLLSDIMDQKSSLTHDEKVFGWQFCSLILGEYREITTGLNSFNLETYITCMDIVALLFHVASKSSSGIVSSQDSVLSRYSSSLYFTELGCFERSEFYIDCISPYLSKGVGSIRSNLSKECEFLKIRIQERNMNLSRSSTNMGASKTPEFATESYLTESQVSTGTKNSSWIVGWISDNIKKAIGTEEDRWPGVENTFYFDKEINQWCQRGPDGKRITNETPKVDGSSLLTSGGEGNGGLQASQTLTAPPPPPPPPPPSSQGITSNKGANANGGIRSRYVDIFQSKK</sequence>
<dbReference type="EMBL" id="CP044416">
    <property type="protein sequence ID" value="QOY40747.1"/>
    <property type="molecule type" value="Genomic_DNA"/>
</dbReference>
<dbReference type="Proteomes" id="UP000593906">
    <property type="component" value="Chromosome 7"/>
</dbReference>
<accession>A0A7S7LEL6</accession>
<dbReference type="AlphaFoldDB" id="A0A7S7LEL6"/>
<protein>
    <submittedName>
        <fullName evidence="2">Uncharacterized protein</fullName>
    </submittedName>
</protein>
<feature type="compositionally biased region" description="Pro residues" evidence="1">
    <location>
        <begin position="571"/>
        <end position="582"/>
    </location>
</feature>
<feature type="compositionally biased region" description="Polar residues" evidence="1">
    <location>
        <begin position="583"/>
        <end position="592"/>
    </location>
</feature>
<gene>
    <name evidence="2" type="ORF">CPATCC_003637</name>
</gene>
<evidence type="ECO:0000256" key="1">
    <source>
        <dbReference type="SAM" id="MobiDB-lite"/>
    </source>
</evidence>
<feature type="region of interest" description="Disordered" evidence="1">
    <location>
        <begin position="533"/>
        <end position="610"/>
    </location>
</feature>
<dbReference type="VEuPathDB" id="CryptoDB:CPATCC_0010110"/>